<reference evidence="1" key="1">
    <citation type="submission" date="2023-04" db="EMBL/GenBank/DDBJ databases">
        <title>Phytophthora fragariaefolia NBRC 109709.</title>
        <authorList>
            <person name="Ichikawa N."/>
            <person name="Sato H."/>
            <person name="Tonouchi N."/>
        </authorList>
    </citation>
    <scope>NUCLEOTIDE SEQUENCE</scope>
    <source>
        <strain evidence="1">NBRC 109709</strain>
    </source>
</reference>
<keyword evidence="2" id="KW-1185">Reference proteome</keyword>
<proteinExistence type="predicted"/>
<organism evidence="1 2">
    <name type="scientific">Phytophthora fragariaefolia</name>
    <dbReference type="NCBI Taxonomy" id="1490495"/>
    <lineage>
        <taxon>Eukaryota</taxon>
        <taxon>Sar</taxon>
        <taxon>Stramenopiles</taxon>
        <taxon>Oomycota</taxon>
        <taxon>Peronosporomycetes</taxon>
        <taxon>Peronosporales</taxon>
        <taxon>Peronosporaceae</taxon>
        <taxon>Phytophthora</taxon>
    </lineage>
</organism>
<dbReference type="AlphaFoldDB" id="A0A9W6XWC1"/>
<name>A0A9W6XWC1_9STRA</name>
<gene>
    <name evidence="1" type="ORF">Pfra01_001724400</name>
</gene>
<evidence type="ECO:0000313" key="1">
    <source>
        <dbReference type="EMBL" id="GMF46634.1"/>
    </source>
</evidence>
<dbReference type="EMBL" id="BSXT01001998">
    <property type="protein sequence ID" value="GMF46634.1"/>
    <property type="molecule type" value="Genomic_DNA"/>
</dbReference>
<protein>
    <submittedName>
        <fullName evidence="1">Unnamed protein product</fullName>
    </submittedName>
</protein>
<dbReference type="Proteomes" id="UP001165121">
    <property type="component" value="Unassembled WGS sequence"/>
</dbReference>
<sequence length="574" mass="64484">MSHYVFESDDEDDLEGGSPFELISEHSTKEEAVIALHSADMAEYHFLNNYTNTGASCVKTTLYRCLSHQECPRQIRIVQRAKVGVDGGPAVVMFRCIVLLKGGAGPKCCRLMLLQKYSTNPGMLLKIPNVVKLKNSKAALKKSRVAKWNIKDFSVMMKWAHTKMCTSPTAFFCPDGFNPATDQATFAVADLTYQNELLILKSFDHEFVGESGPAVSFVLILHRGDYFGIFEYASSFFVITLFLKFGSQDHASYIATAFTAVRPSIKILNCYPHLARNASKKIQLLNQTSFYDDHIAINIKQLESARSRAQFDAMATQITKYWTSKSEKEYADWFVSQYLEESWRLWYCTAAVPVPGVMPSQNPLESHHKTLKAVCTPYLRAATSAVLNDTLPAVLLLDCDRPPPSTAATMQKIDRIRSRYEYDCKGFWSSGWLCSHVIATLALRDEYDIKTATAHLPTRKAPGGQRKPRSCLSKEGASYFAKDKLMVDLVTLPAMPMNWKVMKQLPVQGLDGNVTNRYEPGQIIDWLDCDGPTGLFRWTVRFQNGHEAQFELDEIAELLESSANLGLNITGKIF</sequence>
<dbReference type="OrthoDB" id="112154at2759"/>
<comment type="caution">
    <text evidence="1">The sequence shown here is derived from an EMBL/GenBank/DDBJ whole genome shotgun (WGS) entry which is preliminary data.</text>
</comment>
<accession>A0A9W6XWC1</accession>
<evidence type="ECO:0000313" key="2">
    <source>
        <dbReference type="Proteomes" id="UP001165121"/>
    </source>
</evidence>